<reference evidence="2" key="1">
    <citation type="submission" date="2007-03" db="EMBL/GenBank/DDBJ databases">
        <title>Annotation of Culex pipiens quinquefasciatus.</title>
        <authorList>
            <consortium name="The Broad Institute Genome Sequencing Platform"/>
            <person name="Atkinson P.W."/>
            <person name="Hemingway J."/>
            <person name="Christensen B.M."/>
            <person name="Higgs S."/>
            <person name="Kodira C."/>
            <person name="Hannick L."/>
            <person name="Megy K."/>
            <person name="O'Leary S."/>
            <person name="Pearson M."/>
            <person name="Haas B.J."/>
            <person name="Mauceli E."/>
            <person name="Wortman J.R."/>
            <person name="Lee N.H."/>
            <person name="Guigo R."/>
            <person name="Stanke M."/>
            <person name="Alvarado L."/>
            <person name="Amedeo P."/>
            <person name="Antoine C.H."/>
            <person name="Arensburger P."/>
            <person name="Bidwell S.L."/>
            <person name="Crawford M."/>
            <person name="Camaro F."/>
            <person name="Devon K."/>
            <person name="Engels R."/>
            <person name="Hammond M."/>
            <person name="Howarth C."/>
            <person name="Koehrsen M."/>
            <person name="Lawson D."/>
            <person name="Montgomery P."/>
            <person name="Nene V."/>
            <person name="Nusbaum C."/>
            <person name="Puiu D."/>
            <person name="Romero-Severson J."/>
            <person name="Severson D.W."/>
            <person name="Shumway M."/>
            <person name="Sisk P."/>
            <person name="Stolte C."/>
            <person name="Zeng Q."/>
            <person name="Eisenstadt E."/>
            <person name="Fraser-Liggett C."/>
            <person name="Strausberg R."/>
            <person name="Galagan J."/>
            <person name="Birren B."/>
            <person name="Collins F.H."/>
        </authorList>
    </citation>
    <scope>NUCLEOTIDE SEQUENCE [LARGE SCALE GENOMIC DNA]</scope>
    <source>
        <strain evidence="2">JHB</strain>
    </source>
</reference>
<accession>B0X7K4</accession>
<feature type="compositionally biased region" description="Basic and acidic residues" evidence="1">
    <location>
        <begin position="1"/>
        <end position="14"/>
    </location>
</feature>
<evidence type="ECO:0000256" key="1">
    <source>
        <dbReference type="SAM" id="MobiDB-lite"/>
    </source>
</evidence>
<dbReference type="InParanoid" id="B0X7K4"/>
<feature type="compositionally biased region" description="Polar residues" evidence="1">
    <location>
        <begin position="207"/>
        <end position="218"/>
    </location>
</feature>
<dbReference type="OrthoDB" id="7429417at2759"/>
<keyword evidence="4" id="KW-1185">Reference proteome</keyword>
<dbReference type="KEGG" id="cqu:CpipJ_CPIJ015221"/>
<organism>
    <name type="scientific">Culex quinquefasciatus</name>
    <name type="common">Southern house mosquito</name>
    <name type="synonym">Culex pungens</name>
    <dbReference type="NCBI Taxonomy" id="7176"/>
    <lineage>
        <taxon>Eukaryota</taxon>
        <taxon>Metazoa</taxon>
        <taxon>Ecdysozoa</taxon>
        <taxon>Arthropoda</taxon>
        <taxon>Hexapoda</taxon>
        <taxon>Insecta</taxon>
        <taxon>Pterygota</taxon>
        <taxon>Neoptera</taxon>
        <taxon>Endopterygota</taxon>
        <taxon>Diptera</taxon>
        <taxon>Nematocera</taxon>
        <taxon>Culicoidea</taxon>
        <taxon>Culicidae</taxon>
        <taxon>Culicinae</taxon>
        <taxon>Culicini</taxon>
        <taxon>Culex</taxon>
        <taxon>Culex</taxon>
    </lineage>
</organism>
<feature type="compositionally biased region" description="Basic residues" evidence="1">
    <location>
        <begin position="77"/>
        <end position="89"/>
    </location>
</feature>
<protein>
    <submittedName>
        <fullName evidence="2 3">Uncharacterized protein</fullName>
    </submittedName>
</protein>
<gene>
    <name evidence="3" type="primary">6048750</name>
    <name evidence="2" type="ORF">CpipJ_CPIJ015221</name>
</gene>
<evidence type="ECO:0000313" key="4">
    <source>
        <dbReference type="Proteomes" id="UP000002320"/>
    </source>
</evidence>
<sequence length="236" mass="26030">MHVSTKEADKEAQKRQSRALNGDTAKQAKPSSLMNQIEDGLSIVADFVSDGVDSYSSDDSSKRKSVAEDAADVAGTGKKHLHHILHKLGSKTAATNRSEESGVARGSDATDLDEEVEAAVEDGFVDYGFGAGQRKLSVIYYEHAQHQHHYDEGHGGGDEWNGGYWKRSLHNVHDDGPVAAASEPSYGYYAQERSEDDSGHHYRGQQHYVQQPQANNPSHYPYDPHSMAYNQQRPYA</sequence>
<dbReference type="AlphaFoldDB" id="B0X7K4"/>
<proteinExistence type="predicted"/>
<dbReference type="VEuPathDB" id="VectorBase:CQUJHB013466"/>
<dbReference type="eggNOG" id="ENOG502S5HV">
    <property type="taxonomic scope" value="Eukaryota"/>
</dbReference>
<dbReference type="HOGENOM" id="CLU_1176448_0_0_1"/>
<feature type="region of interest" description="Disordered" evidence="1">
    <location>
        <begin position="1"/>
        <end position="33"/>
    </location>
</feature>
<evidence type="ECO:0000313" key="2">
    <source>
        <dbReference type="EMBL" id="EDS42016.1"/>
    </source>
</evidence>
<evidence type="ECO:0000313" key="3">
    <source>
        <dbReference type="EnsemblMetazoa" id="CPIJ015221-PA"/>
    </source>
</evidence>
<dbReference type="EnsemblMetazoa" id="CPIJ015221-RA">
    <property type="protein sequence ID" value="CPIJ015221-PA"/>
    <property type="gene ID" value="CPIJ015221"/>
</dbReference>
<dbReference type="Proteomes" id="UP000002320">
    <property type="component" value="Unassembled WGS sequence"/>
</dbReference>
<name>B0X7K4_CULQU</name>
<dbReference type="EMBL" id="DS232452">
    <property type="protein sequence ID" value="EDS42016.1"/>
    <property type="molecule type" value="Genomic_DNA"/>
</dbReference>
<reference evidence="3" key="2">
    <citation type="submission" date="2020-05" db="UniProtKB">
        <authorList>
            <consortium name="EnsemblMetazoa"/>
        </authorList>
    </citation>
    <scope>IDENTIFICATION</scope>
    <source>
        <strain evidence="3">JHB</strain>
    </source>
</reference>
<feature type="region of interest" description="Disordered" evidence="1">
    <location>
        <begin position="52"/>
        <end position="112"/>
    </location>
</feature>
<dbReference type="VEuPathDB" id="VectorBase:CPIJ015221"/>
<feature type="region of interest" description="Disordered" evidence="1">
    <location>
        <begin position="174"/>
        <end position="236"/>
    </location>
</feature>